<dbReference type="PROSITE" id="PS51257">
    <property type="entry name" value="PROKAR_LIPOPROTEIN"/>
    <property type="match status" value="1"/>
</dbReference>
<evidence type="ECO:0000256" key="7">
    <source>
        <dbReference type="ARBA" id="ARBA00023288"/>
    </source>
</evidence>
<evidence type="ECO:0000313" key="10">
    <source>
        <dbReference type="Proteomes" id="UP000504607"/>
    </source>
</evidence>
<dbReference type="InterPro" id="IPR036312">
    <property type="entry name" value="Bifun_inhib/LTP/seed_sf"/>
</dbReference>
<proteinExistence type="inferred from homology"/>
<organism evidence="10 11">
    <name type="scientific">Elaeis guineensis var. tenera</name>
    <name type="common">Oil palm</name>
    <dbReference type="NCBI Taxonomy" id="51953"/>
    <lineage>
        <taxon>Eukaryota</taxon>
        <taxon>Viridiplantae</taxon>
        <taxon>Streptophyta</taxon>
        <taxon>Embryophyta</taxon>
        <taxon>Tracheophyta</taxon>
        <taxon>Spermatophyta</taxon>
        <taxon>Magnoliopsida</taxon>
        <taxon>Liliopsida</taxon>
        <taxon>Arecaceae</taxon>
        <taxon>Arecoideae</taxon>
        <taxon>Cocoseae</taxon>
        <taxon>Elaeidinae</taxon>
        <taxon>Elaeis</taxon>
    </lineage>
</organism>
<dbReference type="Proteomes" id="UP000504607">
    <property type="component" value="Chromosome 3"/>
</dbReference>
<evidence type="ECO:0000256" key="6">
    <source>
        <dbReference type="ARBA" id="ARBA00023180"/>
    </source>
</evidence>
<dbReference type="SMART" id="SM00499">
    <property type="entry name" value="AAI"/>
    <property type="match status" value="1"/>
</dbReference>
<feature type="chain" id="PRO_5035470904" evidence="8">
    <location>
        <begin position="23"/>
        <end position="111"/>
    </location>
</feature>
<dbReference type="InterPro" id="IPR000528">
    <property type="entry name" value="Plant_nsLTP"/>
</dbReference>
<keyword evidence="7" id="KW-0449">Lipoprotein</keyword>
<gene>
    <name evidence="11" type="primary">LOC105041784</name>
</gene>
<name>A0A8N4F1V0_ELAGV</name>
<evidence type="ECO:0000256" key="5">
    <source>
        <dbReference type="ARBA" id="ARBA00023157"/>
    </source>
</evidence>
<dbReference type="GO" id="GO:0098552">
    <property type="term" value="C:side of membrane"/>
    <property type="evidence" value="ECO:0007669"/>
    <property type="project" value="UniProtKB-KW"/>
</dbReference>
<dbReference type="AlphaFoldDB" id="A0A8N4F1V0"/>
<dbReference type="GO" id="GO:0005886">
    <property type="term" value="C:plasma membrane"/>
    <property type="evidence" value="ECO:0007669"/>
    <property type="project" value="UniProtKB-SubCell"/>
</dbReference>
<evidence type="ECO:0000259" key="9">
    <source>
        <dbReference type="SMART" id="SM00499"/>
    </source>
</evidence>
<keyword evidence="6" id="KW-0325">Glycoprotein</keyword>
<keyword evidence="10" id="KW-1185">Reference proteome</keyword>
<dbReference type="OrthoDB" id="659547at2759"/>
<keyword evidence="3" id="KW-0336">GPI-anchor</keyword>
<evidence type="ECO:0000256" key="4">
    <source>
        <dbReference type="ARBA" id="ARBA00022729"/>
    </source>
</evidence>
<evidence type="ECO:0000256" key="8">
    <source>
        <dbReference type="SAM" id="SignalP"/>
    </source>
</evidence>
<keyword evidence="3" id="KW-0472">Membrane</keyword>
<evidence type="ECO:0000256" key="2">
    <source>
        <dbReference type="ARBA" id="ARBA00009748"/>
    </source>
</evidence>
<feature type="domain" description="Bifunctional inhibitor/plant lipid transfer protein/seed storage helical" evidence="9">
    <location>
        <begin position="30"/>
        <end position="108"/>
    </location>
</feature>
<feature type="signal peptide" evidence="8">
    <location>
        <begin position="1"/>
        <end position="22"/>
    </location>
</feature>
<accession>A0A8N4F1V0</accession>
<sequence>MARLVLAIGAVAIWAFLVACDSSPSPPSGCDDVIPDMADCLPYVTNGSNVSSPGKGCCTGIAQVVAKSPLCLCEALKEASQLNIAVNMTRALGLSKICKLNVPPISSCNGS</sequence>
<dbReference type="RefSeq" id="XP_029119598.1">
    <property type="nucleotide sequence ID" value="XM_029263765.1"/>
</dbReference>
<evidence type="ECO:0000256" key="1">
    <source>
        <dbReference type="ARBA" id="ARBA00004609"/>
    </source>
</evidence>
<evidence type="ECO:0000256" key="3">
    <source>
        <dbReference type="ARBA" id="ARBA00022622"/>
    </source>
</evidence>
<keyword evidence="5" id="KW-1015">Disulfide bond</keyword>
<dbReference type="InterPro" id="IPR043325">
    <property type="entry name" value="LTSS"/>
</dbReference>
<dbReference type="Gene3D" id="1.10.110.10">
    <property type="entry name" value="Plant lipid-transfer and hydrophobic proteins"/>
    <property type="match status" value="1"/>
</dbReference>
<dbReference type="Pfam" id="PF14368">
    <property type="entry name" value="LTP_2"/>
    <property type="match status" value="1"/>
</dbReference>
<dbReference type="KEGG" id="egu:105041784"/>
<dbReference type="GO" id="GO:0006869">
    <property type="term" value="P:lipid transport"/>
    <property type="evidence" value="ECO:0007669"/>
    <property type="project" value="InterPro"/>
</dbReference>
<dbReference type="GO" id="GO:0008289">
    <property type="term" value="F:lipid binding"/>
    <property type="evidence" value="ECO:0007669"/>
    <property type="project" value="InterPro"/>
</dbReference>
<comment type="subcellular location">
    <subcellularLocation>
        <location evidence="1">Cell membrane</location>
        <topology evidence="1">Lipid-anchor</topology>
        <topology evidence="1">GPI-anchor</topology>
    </subcellularLocation>
</comment>
<dbReference type="CDD" id="cd00010">
    <property type="entry name" value="AAI_LTSS"/>
    <property type="match status" value="1"/>
</dbReference>
<dbReference type="InterPro" id="IPR016140">
    <property type="entry name" value="Bifunc_inhib/LTP/seed_store"/>
</dbReference>
<protein>
    <submittedName>
        <fullName evidence="11">Non-specific lipid-transfer protein-like protein At5g64080</fullName>
    </submittedName>
</protein>
<keyword evidence="4 8" id="KW-0732">Signal</keyword>
<dbReference type="PANTHER" id="PTHR33044">
    <property type="entry name" value="BIFUNCTIONAL INHIBITOR/LIPID-TRANSFER PROTEIN/SEED STORAGE 2S ALBUMIN SUPERFAMILY PROTEIN-RELATED"/>
    <property type="match status" value="1"/>
</dbReference>
<dbReference type="SUPFAM" id="SSF47699">
    <property type="entry name" value="Bifunctional inhibitor/lipid-transfer protein/seed storage 2S albumin"/>
    <property type="match status" value="1"/>
</dbReference>
<comment type="similarity">
    <text evidence="2">Belongs to the plant LTP family.</text>
</comment>
<evidence type="ECO:0000313" key="11">
    <source>
        <dbReference type="RefSeq" id="XP_029119598.1"/>
    </source>
</evidence>
<dbReference type="FunFam" id="1.10.110.10:FF:000001">
    <property type="entry name" value="Bifunctional inhibitor/lipid-transfer protein/seed storage 2S albumin superfamily protein"/>
    <property type="match status" value="1"/>
</dbReference>
<dbReference type="PRINTS" id="PR00382">
    <property type="entry name" value="LIPIDTRNSFER"/>
</dbReference>
<reference evidence="11" key="1">
    <citation type="submission" date="2025-08" db="UniProtKB">
        <authorList>
            <consortium name="RefSeq"/>
        </authorList>
    </citation>
    <scope>IDENTIFICATION</scope>
</reference>